<dbReference type="InterPro" id="IPR051918">
    <property type="entry name" value="STPP_CPPED1"/>
</dbReference>
<dbReference type="InterPro" id="IPR004843">
    <property type="entry name" value="Calcineurin-like_PHP"/>
</dbReference>
<evidence type="ECO:0000256" key="1">
    <source>
        <dbReference type="SAM" id="Phobius"/>
    </source>
</evidence>
<dbReference type="eggNOG" id="COG5555">
    <property type="taxonomic scope" value="Bacteria"/>
</dbReference>
<sequence length="341" mass="38634" precursor="true">MYTHTALFKKYSGVFLVKKKTILNAYLFAVIILFFPFSGKASVHFLATADPQYDNGNSAVNQQANKTLLTMLASIKCNNDIKGIIVAGDLTQNSRIYDEFSWYNNALSIQNKVTGDVVDMSAYVYDGIGNHDKAEPTFMQKTACFFKTAECVNPEVIQNTLSSRVRLTPVLYREGIHYAWKWDDVVFVQLNLFPGDSNDNYGLSPQNSLTYLRNLLNNRVDKNKDRIVLIHHYGFDPFSQTYWSDSQRKEYWNLIADYNVMGILTGHSHNNTGYTFYNAFTRPSGYTKGPASIASFVCGGACLGYYLDITIDGNTMHVRQRDNNGTQKKAVLVDNGVIYYR</sequence>
<evidence type="ECO:0000259" key="2">
    <source>
        <dbReference type="Pfam" id="PF00149"/>
    </source>
</evidence>
<dbReference type="GO" id="GO:0016787">
    <property type="term" value="F:hydrolase activity"/>
    <property type="evidence" value="ECO:0007669"/>
    <property type="project" value="InterPro"/>
</dbReference>
<dbReference type="SUPFAM" id="SSF56300">
    <property type="entry name" value="Metallo-dependent phosphatases"/>
    <property type="match status" value="1"/>
</dbReference>
<dbReference type="EMBL" id="CP001097">
    <property type="protein sequence ID" value="ACD90912.1"/>
    <property type="molecule type" value="Genomic_DNA"/>
</dbReference>
<gene>
    <name evidence="3" type="ordered locus">Clim_1876</name>
</gene>
<dbReference type="PANTHER" id="PTHR43143">
    <property type="entry name" value="METALLOPHOSPHOESTERASE, CALCINEURIN SUPERFAMILY"/>
    <property type="match status" value="1"/>
</dbReference>
<feature type="domain" description="Calcineurin-like phosphoesterase" evidence="2">
    <location>
        <begin position="45"/>
        <end position="270"/>
    </location>
</feature>
<organism evidence="3 4">
    <name type="scientific">Chlorobium limicola (strain DSM 245 / NBRC 103803 / 6330)</name>
    <dbReference type="NCBI Taxonomy" id="290315"/>
    <lineage>
        <taxon>Bacteria</taxon>
        <taxon>Pseudomonadati</taxon>
        <taxon>Chlorobiota</taxon>
        <taxon>Chlorobiia</taxon>
        <taxon>Chlorobiales</taxon>
        <taxon>Chlorobiaceae</taxon>
        <taxon>Chlorobium/Pelodictyon group</taxon>
        <taxon>Chlorobium</taxon>
    </lineage>
</organism>
<keyword evidence="1" id="KW-1133">Transmembrane helix</keyword>
<dbReference type="KEGG" id="cli:Clim_1876"/>
<dbReference type="InterPro" id="IPR029052">
    <property type="entry name" value="Metallo-depent_PP-like"/>
</dbReference>
<protein>
    <submittedName>
        <fullName evidence="3">Metallophosphoesterase</fullName>
    </submittedName>
</protein>
<evidence type="ECO:0000313" key="3">
    <source>
        <dbReference type="EMBL" id="ACD90912.1"/>
    </source>
</evidence>
<dbReference type="RefSeq" id="WP_012466785.1">
    <property type="nucleotide sequence ID" value="NC_010803.1"/>
</dbReference>
<feature type="transmembrane region" description="Helical" evidence="1">
    <location>
        <begin position="21"/>
        <end position="39"/>
    </location>
</feature>
<reference evidence="3 4" key="1">
    <citation type="submission" date="2008-05" db="EMBL/GenBank/DDBJ databases">
        <title>Complete sequence of Chlorobium limicola DSM 245.</title>
        <authorList>
            <consortium name="US DOE Joint Genome Institute"/>
            <person name="Lucas S."/>
            <person name="Copeland A."/>
            <person name="Lapidus A."/>
            <person name="Glavina del Rio T."/>
            <person name="Dalin E."/>
            <person name="Tice H."/>
            <person name="Bruce D."/>
            <person name="Goodwin L."/>
            <person name="Pitluck S."/>
            <person name="Schmutz J."/>
            <person name="Larimer F."/>
            <person name="Land M."/>
            <person name="Hauser L."/>
            <person name="Kyrpides N."/>
            <person name="Ovchinnikova G."/>
            <person name="Zhao F."/>
            <person name="Li T."/>
            <person name="Liu Z."/>
            <person name="Overmann J."/>
            <person name="Bryant D.A."/>
            <person name="Richardson P."/>
        </authorList>
    </citation>
    <scope>NUCLEOTIDE SEQUENCE [LARGE SCALE GENOMIC DNA]</scope>
    <source>
        <strain evidence="4">DSM 245 / NBRC 103803 / 6330</strain>
    </source>
</reference>
<dbReference type="AlphaFoldDB" id="B3EF50"/>
<evidence type="ECO:0000313" key="4">
    <source>
        <dbReference type="Proteomes" id="UP000008841"/>
    </source>
</evidence>
<accession>B3EF50</accession>
<keyword evidence="1" id="KW-0812">Transmembrane</keyword>
<dbReference type="PANTHER" id="PTHR43143:SF1">
    <property type="entry name" value="SERINE_THREONINE-PROTEIN PHOSPHATASE CPPED1"/>
    <property type="match status" value="1"/>
</dbReference>
<dbReference type="Gene3D" id="3.60.21.10">
    <property type="match status" value="1"/>
</dbReference>
<keyword evidence="1" id="KW-0472">Membrane</keyword>
<dbReference type="OrthoDB" id="9794455at2"/>
<dbReference type="HOGENOM" id="CLU_813021_0_0_10"/>
<dbReference type="Pfam" id="PF00149">
    <property type="entry name" value="Metallophos"/>
    <property type="match status" value="1"/>
</dbReference>
<dbReference type="Proteomes" id="UP000008841">
    <property type="component" value="Chromosome"/>
</dbReference>
<proteinExistence type="predicted"/>
<name>B3EF50_CHLL2</name>